<dbReference type="GO" id="GO:0006265">
    <property type="term" value="P:DNA topological change"/>
    <property type="evidence" value="ECO:0007669"/>
    <property type="project" value="UniProtKB-UniRule"/>
</dbReference>
<organism evidence="13 14">
    <name type="scientific">Desulfofundulus thermosubterraneus DSM 16057</name>
    <dbReference type="NCBI Taxonomy" id="1121432"/>
    <lineage>
        <taxon>Bacteria</taxon>
        <taxon>Bacillati</taxon>
        <taxon>Bacillota</taxon>
        <taxon>Clostridia</taxon>
        <taxon>Eubacteriales</taxon>
        <taxon>Peptococcaceae</taxon>
        <taxon>Desulfofundulus</taxon>
    </lineage>
</organism>
<dbReference type="SUPFAM" id="SSF101904">
    <property type="entry name" value="GyrA/ParC C-terminal domain-like"/>
    <property type="match status" value="1"/>
</dbReference>
<dbReference type="EC" id="5.6.2.2" evidence="9"/>
<comment type="subcellular location">
    <subcellularLocation>
        <location evidence="9">Cytoplasm</location>
    </subcellularLocation>
</comment>
<comment type="catalytic activity">
    <reaction evidence="1 9 10">
        <text>ATP-dependent breakage, passage and rejoining of double-stranded DNA.</text>
        <dbReference type="EC" id="5.6.2.2"/>
    </reaction>
</comment>
<keyword evidence="4 9" id="KW-0547">Nucleotide-binding</keyword>
<sequence>MLSVNIGKVISIDIKEEMKHSYLDYAMSVIVGRALPDVRDGLKPVHRRILYAMHQLGLTPDRPHRKSAHIVGEVMSKFHPHGDMAIYDALVRMAQDFASRYPLVDGHGNFGSVDGDAPAAMRYTEARMARITMAMLADIEKNTVDFIPNYDGSTEEPKVLPARIPNLLVNGSSGIAVGMATNIPPHNLGEVIDGVIRLIDNPDITIPELMQVIKGPDFPTGGKIMGRQGIREAYQTGRGAIKVRAQATVEKIGGGKNAIIVHEIPFMVNKARLIEKIAELVREKKIDGITDLRDESDRRGMRIVIELRRDAKPRVILNQLYKHTQMQETFGVIMLALVDGQPQVLNLRQMLGHYLEHQKEVVVRRTRFDLDKAEARAHIVEGLRIALDHIDEVINTIRASRTVEIAKNALMEKFGLSEKQAQAILDMRLQRLTGLERDKLEEEYKELLDRIAYLRGVLADERKVLQIIKDELTEMRQKFADPRRTVISDEDTTLEAEDLIPEEEVVITITNQGYIKRMPLDTYRSQKRGGRGITAMGTKEEDFVRHLFITGTHHYFLFFSNRGKVYRLKVHEIPEAGRQAKGTALVNLIYIGPQERITAVIPVREFSNGLYLFMATRFGVVKKTELEQFDTSRRDGIIAIKLDDQDELVEVKLTSGKEEIILGTRQGLAIRFPEEEVHPYGRNARGVKGITLEPGDTVVAMDIVRPDGDVLVVTANGYGKRTPVSDYRLQSRGGKGIISARVTGRNGPVVAMQVVKPDEEIMVISAEGIIIRLKASDISTMGRATQGVMLMRLTPGDKLVAAALVSAEE</sequence>
<evidence type="ECO:0000256" key="6">
    <source>
        <dbReference type="ARBA" id="ARBA00023029"/>
    </source>
</evidence>
<dbReference type="SMART" id="SM00434">
    <property type="entry name" value="TOP4c"/>
    <property type="match status" value="1"/>
</dbReference>
<evidence type="ECO:0000313" key="14">
    <source>
        <dbReference type="Proteomes" id="UP000184529"/>
    </source>
</evidence>
<dbReference type="AlphaFoldDB" id="A0A1M6D0Y0"/>
<feature type="domain" description="Topo IIA-type catalytic" evidence="12">
    <location>
        <begin position="35"/>
        <end position="499"/>
    </location>
</feature>
<dbReference type="InterPro" id="IPR002205">
    <property type="entry name" value="Topo_IIA_dom_A"/>
</dbReference>
<keyword evidence="11" id="KW-0175">Coiled coil</keyword>
<keyword evidence="3 9" id="KW-0963">Cytoplasm</keyword>
<comment type="subunit">
    <text evidence="9">Heterotetramer, composed of two GyrA and two GyrB chains. In the heterotetramer, GyrA contains the active site tyrosine that forms a transient covalent intermediate with DNA, while GyrB binds cofactors and catalyzes ATP hydrolysis.</text>
</comment>
<dbReference type="Pfam" id="PF03989">
    <property type="entry name" value="DNA_gyraseA_C"/>
    <property type="match status" value="6"/>
</dbReference>
<keyword evidence="5 9" id="KW-0067">ATP-binding</keyword>
<dbReference type="FunFam" id="3.30.1360.40:FF:000002">
    <property type="entry name" value="DNA gyrase subunit A"/>
    <property type="match status" value="1"/>
</dbReference>
<dbReference type="NCBIfam" id="NF004043">
    <property type="entry name" value="PRK05560.1"/>
    <property type="match status" value="1"/>
</dbReference>
<dbReference type="GO" id="GO:0005737">
    <property type="term" value="C:cytoplasm"/>
    <property type="evidence" value="ECO:0007669"/>
    <property type="project" value="UniProtKB-SubCell"/>
</dbReference>
<feature type="coiled-coil region" evidence="11">
    <location>
        <begin position="437"/>
        <end position="478"/>
    </location>
</feature>
<feature type="short sequence motif" description="GyrA-box" evidence="9">
    <location>
        <begin position="526"/>
        <end position="532"/>
    </location>
</feature>
<dbReference type="Gene3D" id="1.10.268.10">
    <property type="entry name" value="Topoisomerase, domain 3"/>
    <property type="match status" value="1"/>
</dbReference>
<keyword evidence="8 9" id="KW-0413">Isomerase</keyword>
<keyword evidence="6 9" id="KW-0799">Topoisomerase</keyword>
<evidence type="ECO:0000259" key="12">
    <source>
        <dbReference type="PROSITE" id="PS52040"/>
    </source>
</evidence>
<proteinExistence type="inferred from homology"/>
<evidence type="ECO:0000256" key="1">
    <source>
        <dbReference type="ARBA" id="ARBA00000185"/>
    </source>
</evidence>
<dbReference type="InterPro" id="IPR006691">
    <property type="entry name" value="GyrA/parC_rep"/>
</dbReference>
<dbReference type="FunFam" id="2.120.10.90:FF:000004">
    <property type="entry name" value="DNA gyrase subunit A"/>
    <property type="match status" value="1"/>
</dbReference>
<dbReference type="PANTHER" id="PTHR43493:SF5">
    <property type="entry name" value="DNA GYRASE SUBUNIT A, CHLOROPLASTIC_MITOCHONDRIAL"/>
    <property type="match status" value="1"/>
</dbReference>
<dbReference type="InterPro" id="IPR013758">
    <property type="entry name" value="Topo_IIA_A/C_ab"/>
</dbReference>
<dbReference type="GO" id="GO:0009330">
    <property type="term" value="C:DNA topoisomerase type II (double strand cut, ATP-hydrolyzing) complex"/>
    <property type="evidence" value="ECO:0007669"/>
    <property type="project" value="TreeGrafter"/>
</dbReference>
<dbReference type="InterPro" id="IPR013760">
    <property type="entry name" value="Topo_IIA-like_dom_sf"/>
</dbReference>
<dbReference type="NCBIfam" id="TIGR01063">
    <property type="entry name" value="gyrA"/>
    <property type="match status" value="1"/>
</dbReference>
<protein>
    <recommendedName>
        <fullName evidence="9">DNA gyrase subunit A</fullName>
        <ecNumber evidence="9">5.6.2.2</ecNumber>
    </recommendedName>
</protein>
<dbReference type="EMBL" id="FQZM01000009">
    <property type="protein sequence ID" value="SHI66942.1"/>
    <property type="molecule type" value="Genomic_DNA"/>
</dbReference>
<dbReference type="GO" id="GO:0006261">
    <property type="term" value="P:DNA-templated DNA replication"/>
    <property type="evidence" value="ECO:0007669"/>
    <property type="project" value="UniProtKB-UniRule"/>
</dbReference>
<evidence type="ECO:0000256" key="9">
    <source>
        <dbReference type="HAMAP-Rule" id="MF_01897"/>
    </source>
</evidence>
<accession>A0A1M6D0Y0</accession>
<dbReference type="GO" id="GO:0005694">
    <property type="term" value="C:chromosome"/>
    <property type="evidence" value="ECO:0007669"/>
    <property type="project" value="InterPro"/>
</dbReference>
<dbReference type="InterPro" id="IPR050220">
    <property type="entry name" value="Type_II_DNA_Topoisomerases"/>
</dbReference>
<dbReference type="Pfam" id="PF00521">
    <property type="entry name" value="DNA_topoisoIV"/>
    <property type="match status" value="1"/>
</dbReference>
<dbReference type="FunFam" id="1.10.268.10:FF:000001">
    <property type="entry name" value="DNA gyrase subunit A"/>
    <property type="match status" value="1"/>
</dbReference>
<comment type="miscellaneous">
    <text evidence="9">Few gyrases are as efficient as E.coli at forming negative supercoils. Not all organisms have 2 type II topoisomerases; in organisms with a single type II topoisomerase this enzyme also has to decatenate newly replicated chromosomes.</text>
</comment>
<name>A0A1M6D0Y0_9FIRM</name>
<dbReference type="GO" id="GO:0003677">
    <property type="term" value="F:DNA binding"/>
    <property type="evidence" value="ECO:0007669"/>
    <property type="project" value="UniProtKB-UniRule"/>
</dbReference>
<dbReference type="Gene3D" id="3.90.199.10">
    <property type="entry name" value="Topoisomerase II, domain 5"/>
    <property type="match status" value="1"/>
</dbReference>
<evidence type="ECO:0000313" key="13">
    <source>
        <dbReference type="EMBL" id="SHI66942.1"/>
    </source>
</evidence>
<dbReference type="PANTHER" id="PTHR43493">
    <property type="entry name" value="DNA GYRASE/TOPOISOMERASE SUBUNIT A"/>
    <property type="match status" value="1"/>
</dbReference>
<feature type="active site" description="O-(5'-phospho-DNA)-tyrosine intermediate" evidence="9 10">
    <location>
        <position position="123"/>
    </location>
</feature>
<dbReference type="InterPro" id="IPR013757">
    <property type="entry name" value="Topo_IIA_A_a_sf"/>
</dbReference>
<gene>
    <name evidence="9" type="primary">gyrA</name>
    <name evidence="13" type="ORF">SAMN02745219_00788</name>
</gene>
<evidence type="ECO:0000256" key="2">
    <source>
        <dbReference type="ARBA" id="ARBA00008263"/>
    </source>
</evidence>
<evidence type="ECO:0000256" key="8">
    <source>
        <dbReference type="ARBA" id="ARBA00023235"/>
    </source>
</evidence>
<reference evidence="14" key="1">
    <citation type="submission" date="2016-11" db="EMBL/GenBank/DDBJ databases">
        <authorList>
            <person name="Varghese N."/>
            <person name="Submissions S."/>
        </authorList>
    </citation>
    <scope>NUCLEOTIDE SEQUENCE [LARGE SCALE GENOMIC DNA]</scope>
    <source>
        <strain evidence="14">DSM 16057</strain>
    </source>
</reference>
<dbReference type="Gene3D" id="2.120.10.90">
    <property type="entry name" value="DNA gyrase/topoisomerase IV, subunit A, C-terminal"/>
    <property type="match status" value="1"/>
</dbReference>
<dbReference type="InterPro" id="IPR035516">
    <property type="entry name" value="Gyrase/topoIV_suA_C"/>
</dbReference>
<dbReference type="CDD" id="cd00187">
    <property type="entry name" value="TOP4c"/>
    <property type="match status" value="1"/>
</dbReference>
<dbReference type="Proteomes" id="UP000184529">
    <property type="component" value="Unassembled WGS sequence"/>
</dbReference>
<dbReference type="NCBIfam" id="NF004044">
    <property type="entry name" value="PRK05561.1"/>
    <property type="match status" value="1"/>
</dbReference>
<evidence type="ECO:0000256" key="3">
    <source>
        <dbReference type="ARBA" id="ARBA00022490"/>
    </source>
</evidence>
<evidence type="ECO:0000256" key="5">
    <source>
        <dbReference type="ARBA" id="ARBA00022840"/>
    </source>
</evidence>
<dbReference type="GO" id="GO:0005524">
    <property type="term" value="F:ATP binding"/>
    <property type="evidence" value="ECO:0007669"/>
    <property type="project" value="UniProtKB-UniRule"/>
</dbReference>
<evidence type="ECO:0000256" key="4">
    <source>
        <dbReference type="ARBA" id="ARBA00022741"/>
    </source>
</evidence>
<evidence type="ECO:0000256" key="7">
    <source>
        <dbReference type="ARBA" id="ARBA00023125"/>
    </source>
</evidence>
<dbReference type="Gene3D" id="3.30.1360.40">
    <property type="match status" value="1"/>
</dbReference>
<keyword evidence="7 9" id="KW-0238">DNA-binding</keyword>
<dbReference type="InterPro" id="IPR005743">
    <property type="entry name" value="GyrA"/>
</dbReference>
<dbReference type="STRING" id="1121432.SAMN02745219_00788"/>
<dbReference type="GO" id="GO:0034335">
    <property type="term" value="F:DNA negative supercoiling activity"/>
    <property type="evidence" value="ECO:0007669"/>
    <property type="project" value="UniProtKB-ARBA"/>
</dbReference>
<dbReference type="HAMAP" id="MF_01897">
    <property type="entry name" value="GyrA"/>
    <property type="match status" value="1"/>
</dbReference>
<dbReference type="FunFam" id="3.90.199.10:FF:000001">
    <property type="entry name" value="DNA gyrase subunit A"/>
    <property type="match status" value="1"/>
</dbReference>
<evidence type="ECO:0000256" key="11">
    <source>
        <dbReference type="SAM" id="Coils"/>
    </source>
</evidence>
<dbReference type="PROSITE" id="PS52040">
    <property type="entry name" value="TOPO_IIA"/>
    <property type="match status" value="1"/>
</dbReference>
<comment type="function">
    <text evidence="9">A type II topoisomerase that negatively supercoils closed circular double-stranded (ds) DNA in an ATP-dependent manner to modulate DNA topology and maintain chromosomes in an underwound state. Negative supercoiling favors strand separation, and DNA replication, transcription, recombination and repair, all of which involve strand separation. Also able to catalyze the interconversion of other topological isomers of dsDNA rings, including catenanes and knotted rings. Type II topoisomerases break and join 2 DNA strands simultaneously in an ATP-dependent manner.</text>
</comment>
<comment type="similarity">
    <text evidence="2 9">Belongs to the type II topoisomerase GyrA/ParC subunit family.</text>
</comment>
<keyword evidence="14" id="KW-1185">Reference proteome</keyword>
<evidence type="ECO:0000256" key="10">
    <source>
        <dbReference type="PROSITE-ProRule" id="PRU01384"/>
    </source>
</evidence>
<dbReference type="SUPFAM" id="SSF56719">
    <property type="entry name" value="Type II DNA topoisomerase"/>
    <property type="match status" value="1"/>
</dbReference>